<reference evidence="5 6" key="1">
    <citation type="submission" date="2018-06" db="EMBL/GenBank/DDBJ databases">
        <title>The draft genome sequence of Crocinitomix sp. SM1701.</title>
        <authorList>
            <person name="Zhang X."/>
        </authorList>
    </citation>
    <scope>NUCLEOTIDE SEQUENCE [LARGE SCALE GENOMIC DNA]</scope>
    <source>
        <strain evidence="5 6">SM1701</strain>
    </source>
</reference>
<dbReference type="PANTHER" id="PTHR46401">
    <property type="entry name" value="GLYCOSYLTRANSFERASE WBBK-RELATED"/>
    <property type="match status" value="1"/>
</dbReference>
<dbReference type="Gene3D" id="3.40.50.2000">
    <property type="entry name" value="Glycogen Phosphorylase B"/>
    <property type="match status" value="2"/>
</dbReference>
<feature type="domain" description="Glycosyltransferase subfamily 4-like N-terminal" evidence="4">
    <location>
        <begin position="21"/>
        <end position="173"/>
    </location>
</feature>
<dbReference type="PANTHER" id="PTHR46401:SF2">
    <property type="entry name" value="GLYCOSYLTRANSFERASE WBBK-RELATED"/>
    <property type="match status" value="1"/>
</dbReference>
<keyword evidence="2" id="KW-0812">Transmembrane</keyword>
<sequence length="372" mass="42676">MKKQKKIIISVTNDLYTDQRVKRICAFLHDTGYDITLCGRKLKSSPALNDRPYRVKRFNLPFTTGALFYASYNVRLFFYLLFHKTDVLLANDLDTLLANRMAKSFKRNTTLVYDAHEYYTGVPELESRPKVQKVWQRIEKYCLPKVDKMYTVNSSIADLYQKLYPGKIEVIRNISNFIKATKSLTKKELGLPLDKKIVIIQGAGINVDRGAEEAVEAIKLVPNTVLIFVGDGDVIPALKEKVRAEKLTEKVLFYGKQPYELLMNFTMQSDLGLSLDKDTNINYKFSLPNKVFDYIHAGIPLLVTDLVEVKKVVDAYQVGEVCRSLVPIDLAKQMENILFNKPLHAKYVFNTHQAAKELNWKNESKKLARIYG</sequence>
<accession>A0A2W1NH62</accession>
<evidence type="ECO:0000256" key="2">
    <source>
        <dbReference type="SAM" id="Phobius"/>
    </source>
</evidence>
<evidence type="ECO:0000259" key="3">
    <source>
        <dbReference type="Pfam" id="PF00534"/>
    </source>
</evidence>
<dbReference type="InterPro" id="IPR028098">
    <property type="entry name" value="Glyco_trans_4-like_N"/>
</dbReference>
<gene>
    <name evidence="5" type="ORF">DNU06_03275</name>
</gene>
<evidence type="ECO:0000259" key="4">
    <source>
        <dbReference type="Pfam" id="PF13439"/>
    </source>
</evidence>
<dbReference type="Pfam" id="PF13439">
    <property type="entry name" value="Glyco_transf_4"/>
    <property type="match status" value="1"/>
</dbReference>
<keyword evidence="1 5" id="KW-0808">Transferase</keyword>
<dbReference type="AlphaFoldDB" id="A0A2W1NH62"/>
<dbReference type="Proteomes" id="UP000249248">
    <property type="component" value="Unassembled WGS sequence"/>
</dbReference>
<comment type="caution">
    <text evidence="5">The sequence shown here is derived from an EMBL/GenBank/DDBJ whole genome shotgun (WGS) entry which is preliminary data.</text>
</comment>
<dbReference type="GO" id="GO:0009103">
    <property type="term" value="P:lipopolysaccharide biosynthetic process"/>
    <property type="evidence" value="ECO:0007669"/>
    <property type="project" value="TreeGrafter"/>
</dbReference>
<dbReference type="SUPFAM" id="SSF53756">
    <property type="entry name" value="UDP-Glycosyltransferase/glycogen phosphorylase"/>
    <property type="match status" value="1"/>
</dbReference>
<dbReference type="Pfam" id="PF00534">
    <property type="entry name" value="Glycos_transf_1"/>
    <property type="match status" value="1"/>
</dbReference>
<name>A0A2W1NH62_9FLAO</name>
<keyword evidence="2" id="KW-1133">Transmembrane helix</keyword>
<dbReference type="InterPro" id="IPR001296">
    <property type="entry name" value="Glyco_trans_1"/>
</dbReference>
<evidence type="ECO:0000256" key="1">
    <source>
        <dbReference type="ARBA" id="ARBA00022679"/>
    </source>
</evidence>
<dbReference type="EMBL" id="QKSB01000001">
    <property type="protein sequence ID" value="PZE18865.1"/>
    <property type="molecule type" value="Genomic_DNA"/>
</dbReference>
<keyword evidence="6" id="KW-1185">Reference proteome</keyword>
<proteinExistence type="predicted"/>
<dbReference type="OrthoDB" id="9813214at2"/>
<organism evidence="5 6">
    <name type="scientific">Putridiphycobacter roseus</name>
    <dbReference type="NCBI Taxonomy" id="2219161"/>
    <lineage>
        <taxon>Bacteria</taxon>
        <taxon>Pseudomonadati</taxon>
        <taxon>Bacteroidota</taxon>
        <taxon>Flavobacteriia</taxon>
        <taxon>Flavobacteriales</taxon>
        <taxon>Crocinitomicaceae</taxon>
        <taxon>Putridiphycobacter</taxon>
    </lineage>
</organism>
<dbReference type="GO" id="GO:0016757">
    <property type="term" value="F:glycosyltransferase activity"/>
    <property type="evidence" value="ECO:0007669"/>
    <property type="project" value="InterPro"/>
</dbReference>
<keyword evidence="2" id="KW-0472">Membrane</keyword>
<evidence type="ECO:0000313" key="6">
    <source>
        <dbReference type="Proteomes" id="UP000249248"/>
    </source>
</evidence>
<protein>
    <submittedName>
        <fullName evidence="5">Glycosyltransferase</fullName>
    </submittedName>
</protein>
<feature type="transmembrane region" description="Helical" evidence="2">
    <location>
        <begin position="60"/>
        <end position="82"/>
    </location>
</feature>
<evidence type="ECO:0000313" key="5">
    <source>
        <dbReference type="EMBL" id="PZE18865.1"/>
    </source>
</evidence>
<feature type="domain" description="Glycosyl transferase family 1" evidence="3">
    <location>
        <begin position="185"/>
        <end position="348"/>
    </location>
</feature>
<dbReference type="RefSeq" id="WP_111061767.1">
    <property type="nucleotide sequence ID" value="NZ_JBHUCU010000007.1"/>
</dbReference>